<name>A0A6G8R669_9CAUD</name>
<protein>
    <submittedName>
        <fullName evidence="1">Tail fiber protein</fullName>
    </submittedName>
</protein>
<keyword evidence="2" id="KW-1185">Reference proteome</keyword>
<evidence type="ECO:0000313" key="1">
    <source>
        <dbReference type="EMBL" id="QIN96648.1"/>
    </source>
</evidence>
<organism evidence="1 2">
    <name type="scientific">Synechococcus phage S-N03</name>
    <dbReference type="NCBI Taxonomy" id="2718943"/>
    <lineage>
        <taxon>Viruses</taxon>
        <taxon>Duplodnaviria</taxon>
        <taxon>Heunggongvirae</taxon>
        <taxon>Uroviricota</taxon>
        <taxon>Caudoviricetes</taxon>
        <taxon>Pantevenvirales</taxon>
        <taxon>Kyanoviridae</taxon>
        <taxon>Huanghaivirus</taxon>
        <taxon>Huanghaivirus snothree</taxon>
    </lineage>
</organism>
<dbReference type="RefSeq" id="YP_010669028.1">
    <property type="nucleotide sequence ID" value="NC_070959.1"/>
</dbReference>
<sequence length="347" mass="36903">MTLNFPTSPNVNDTYTYNGTTFVWDGEKWDASTPFLVNTANIANDAVTPDKVAVDDYTFSAINGGPLAGMRNQIINGDFRIWQRGTTGFPGGTEAYTADRWRTKDGGRIQRTGTAPDGFADAIMFQAAANATWIRQAVELPRAGNPGPFVTGSTWTASCWTTLAAGDIFFGNGFADGNGNLNFVELTANTAMTSTGETNNGFTRFSITFTISAAPANTNLALIPLFGSFSGSEGFITGCQLEPGPVASVFEVRPIQTELALCQRYYQTIVGALLQANRTSFTEQRNFQAPRTVTMRAAPTETFVDVTTNGTMSGIQVYGNSGGWGAAGVPSASNTVTALDINADAEL</sequence>
<proteinExistence type="predicted"/>
<dbReference type="KEGG" id="vg:77945182"/>
<reference evidence="1 2" key="1">
    <citation type="submission" date="2020-03" db="EMBL/GenBank/DDBJ databases">
        <title>The Isolation and Genome Sequence of a Novel Cyanophage S-N03 from the Huanghai Sea, China.</title>
        <authorList>
            <person name="Jiang T."/>
        </authorList>
    </citation>
    <scope>NUCLEOTIDE SEQUENCE [LARGE SCALE GENOMIC DNA]</scope>
</reference>
<dbReference type="Proteomes" id="UP000502617">
    <property type="component" value="Segment"/>
</dbReference>
<accession>A0A6G8R669</accession>
<dbReference type="GeneID" id="77945182"/>
<evidence type="ECO:0000313" key="2">
    <source>
        <dbReference type="Proteomes" id="UP000502617"/>
    </source>
</evidence>
<dbReference type="EMBL" id="MT162466">
    <property type="protein sequence ID" value="QIN96648.1"/>
    <property type="molecule type" value="Genomic_DNA"/>
</dbReference>